<evidence type="ECO:0000256" key="1">
    <source>
        <dbReference type="ARBA" id="ARBA00004685"/>
    </source>
</evidence>
<name>A0A168D7S4_9HYPO</name>
<reference evidence="5 6" key="1">
    <citation type="journal article" date="2016" name="Genome Biol. Evol.">
        <title>Divergent and convergent evolution of fungal pathogenicity.</title>
        <authorList>
            <person name="Shang Y."/>
            <person name="Xiao G."/>
            <person name="Zheng P."/>
            <person name="Cen K."/>
            <person name="Zhan S."/>
            <person name="Wang C."/>
        </authorList>
    </citation>
    <scope>NUCLEOTIDE SEQUENCE [LARGE SCALE GENOMIC DNA]</scope>
    <source>
        <strain evidence="5 6">RCEF 2490</strain>
    </source>
</reference>
<gene>
    <name evidence="5" type="ORF">AAL_03419</name>
</gene>
<evidence type="ECO:0000256" key="2">
    <source>
        <dbReference type="ARBA" id="ARBA00023002"/>
    </source>
</evidence>
<protein>
    <recommendedName>
        <fullName evidence="7">Oxidase ustYa</fullName>
    </recommendedName>
</protein>
<keyword evidence="4" id="KW-0472">Membrane</keyword>
<dbReference type="GO" id="GO:0043386">
    <property type="term" value="P:mycotoxin biosynthetic process"/>
    <property type="evidence" value="ECO:0007669"/>
    <property type="project" value="InterPro"/>
</dbReference>
<keyword evidence="2" id="KW-0560">Oxidoreductase</keyword>
<dbReference type="Pfam" id="PF11807">
    <property type="entry name" value="UstYa"/>
    <property type="match status" value="1"/>
</dbReference>
<proteinExistence type="inferred from homology"/>
<keyword evidence="4" id="KW-1133">Transmembrane helix</keyword>
<evidence type="ECO:0000313" key="6">
    <source>
        <dbReference type="Proteomes" id="UP000078544"/>
    </source>
</evidence>
<sequence length="232" mass="26535">MFQDYSVRSPAYMRLRDDGRPPNVKQSTAWFRNLCTTLVIILLFLSFVLGRLSVLDETSRRLPEAGSDGSSDITSTLPSEVFPRVFLYNRTFGENSSRADTAWKDFFPQQGGFFSHPRISPHRATFSVHHYLHCLNGLRQGYWAMFDMAVTGQKFDPHGKNLPMMVSPPHIRHCVDLLRQALTCKPDLTMELKDDAAGGVHGFGETHQCIDWTRLNEWIAQWESWKDPTLAT</sequence>
<dbReference type="Proteomes" id="UP000078544">
    <property type="component" value="Unassembled WGS sequence"/>
</dbReference>
<dbReference type="OrthoDB" id="3687641at2759"/>
<dbReference type="EMBL" id="AZGY01000006">
    <property type="protein sequence ID" value="KZZ97455.1"/>
    <property type="molecule type" value="Genomic_DNA"/>
</dbReference>
<dbReference type="PANTHER" id="PTHR33365:SF11">
    <property type="entry name" value="TAT PATHWAY SIGNAL SEQUENCE"/>
    <property type="match status" value="1"/>
</dbReference>
<evidence type="ECO:0000313" key="5">
    <source>
        <dbReference type="EMBL" id="KZZ97455.1"/>
    </source>
</evidence>
<dbReference type="AlphaFoldDB" id="A0A168D7S4"/>
<keyword evidence="4" id="KW-0812">Transmembrane</keyword>
<comment type="pathway">
    <text evidence="1">Mycotoxin biosynthesis.</text>
</comment>
<comment type="caution">
    <text evidence="5">The sequence shown here is derived from an EMBL/GenBank/DDBJ whole genome shotgun (WGS) entry which is preliminary data.</text>
</comment>
<feature type="transmembrane region" description="Helical" evidence="4">
    <location>
        <begin position="30"/>
        <end position="52"/>
    </location>
</feature>
<dbReference type="STRING" id="1081109.A0A168D7S4"/>
<evidence type="ECO:0000256" key="4">
    <source>
        <dbReference type="SAM" id="Phobius"/>
    </source>
</evidence>
<organism evidence="5 6">
    <name type="scientific">Moelleriella libera RCEF 2490</name>
    <dbReference type="NCBI Taxonomy" id="1081109"/>
    <lineage>
        <taxon>Eukaryota</taxon>
        <taxon>Fungi</taxon>
        <taxon>Dikarya</taxon>
        <taxon>Ascomycota</taxon>
        <taxon>Pezizomycotina</taxon>
        <taxon>Sordariomycetes</taxon>
        <taxon>Hypocreomycetidae</taxon>
        <taxon>Hypocreales</taxon>
        <taxon>Clavicipitaceae</taxon>
        <taxon>Moelleriella</taxon>
    </lineage>
</organism>
<accession>A0A168D7S4</accession>
<comment type="similarity">
    <text evidence="3">Belongs to the ustYa family.</text>
</comment>
<dbReference type="PANTHER" id="PTHR33365">
    <property type="entry name" value="YALI0B05434P"/>
    <property type="match status" value="1"/>
</dbReference>
<keyword evidence="6" id="KW-1185">Reference proteome</keyword>
<dbReference type="InterPro" id="IPR021765">
    <property type="entry name" value="UstYa-like"/>
</dbReference>
<evidence type="ECO:0000256" key="3">
    <source>
        <dbReference type="ARBA" id="ARBA00035112"/>
    </source>
</evidence>
<dbReference type="GO" id="GO:0016491">
    <property type="term" value="F:oxidoreductase activity"/>
    <property type="evidence" value="ECO:0007669"/>
    <property type="project" value="UniProtKB-KW"/>
</dbReference>
<evidence type="ECO:0008006" key="7">
    <source>
        <dbReference type="Google" id="ProtNLM"/>
    </source>
</evidence>